<gene>
    <name evidence="1" type="ORF">IEN85_12925</name>
</gene>
<dbReference type="RefSeq" id="WP_191617498.1">
    <property type="nucleotide sequence ID" value="NZ_JACYFG010000036.1"/>
</dbReference>
<name>A0A927FAU6_9BACT</name>
<proteinExistence type="predicted"/>
<accession>A0A927FAU6</accession>
<dbReference type="EMBL" id="JACYFG010000036">
    <property type="protein sequence ID" value="MBD5780396.1"/>
    <property type="molecule type" value="Genomic_DNA"/>
</dbReference>
<evidence type="ECO:0000313" key="1">
    <source>
        <dbReference type="EMBL" id="MBD5780396.1"/>
    </source>
</evidence>
<dbReference type="Proteomes" id="UP000622317">
    <property type="component" value="Unassembled WGS sequence"/>
</dbReference>
<comment type="caution">
    <text evidence="1">The sequence shown here is derived from an EMBL/GenBank/DDBJ whole genome shotgun (WGS) entry which is preliminary data.</text>
</comment>
<evidence type="ECO:0000313" key="2">
    <source>
        <dbReference type="Proteomes" id="UP000622317"/>
    </source>
</evidence>
<reference evidence="1" key="1">
    <citation type="submission" date="2020-09" db="EMBL/GenBank/DDBJ databases">
        <title>Pelagicoccus enzymogenes sp. nov. with an EPS production, isolated from marine sediment.</title>
        <authorList>
            <person name="Feng X."/>
        </authorList>
    </citation>
    <scope>NUCLEOTIDE SEQUENCE</scope>
    <source>
        <strain evidence="1">NFK12</strain>
    </source>
</reference>
<keyword evidence="2" id="KW-1185">Reference proteome</keyword>
<dbReference type="AlphaFoldDB" id="A0A927FAU6"/>
<protein>
    <submittedName>
        <fullName evidence="1">Uncharacterized protein</fullName>
    </submittedName>
</protein>
<sequence length="92" mass="10294">MENVKPFSDEKIKAIFMKNDDITRIVSSRLSLNQRVDFFRKRVLVVVGSGLGRAGVGAWWQRFALGRGPKKRHREGGALEAKVVGEQLLTVA</sequence>
<organism evidence="1 2">
    <name type="scientific">Pelagicoccus enzymogenes</name>
    <dbReference type="NCBI Taxonomy" id="2773457"/>
    <lineage>
        <taxon>Bacteria</taxon>
        <taxon>Pseudomonadati</taxon>
        <taxon>Verrucomicrobiota</taxon>
        <taxon>Opitutia</taxon>
        <taxon>Puniceicoccales</taxon>
        <taxon>Pelagicoccaceae</taxon>
        <taxon>Pelagicoccus</taxon>
    </lineage>
</organism>